<gene>
    <name evidence="2" type="ORF">TCIL3000_9_2140</name>
</gene>
<sequence>MCFPFLPCCLINHNCYSLHNVIQVSVQRVGRILSQRALCKFMSYLISPRRSPEGEEEEGRCEDDVGVVGTSRVVEDDSNPPPQPHPSPGCSGPTYHFISKPLFAVPCDSVTAGDTGGSGCCDTLITILVDSKHVLVITDCHKKSTDTRSVFYVVQLHAQGQDIYGRSLLPIAKPSGCVQDESKFNVLQPLQEEAAEFVDPSFDNVEGQHSTERSSRLISPLDDSMSNGSLSYDDETTQCAVAGGSNAPMHANLPHRQLTNVCLVADAVSHAIWAVDVDVKSLKVEVVLPCCYWGGSGGHEETQAITHERHEQGLDFTSKKAAILGGDRGFVDGTFEAARFNTPCALCWNTSTYDAGKGTHDDKKRVMGSSILFVSDWGNSALRQVDFVSRMVRTIVGIDGVPGYRDGAYAASQLQRAAVLLWSSAGLLFVDEPNNAVRLLARVSKMEDANDTSEIKEPPPLASVMENDESINAFRGSRRVPESGEVVAPVTSSHMQIFTVAGGLRSGSKIEDDVSDVIRSNLGTSSAAALAPDGSGVLFVDGHSGSLRLLSSHGVKTLVDSKLSTDTLSVSSCLVGCTHILACTLSLHPGDRPRSAFLVSSTTRHAVSLLILCDGSMENDVLSAGADLPAEALLTPARLPRLRKGTLRKYKRTAKKSVHMCDSKANGTIRSPRNDADEALCGTNKLLDYSAHCSKENDSRPSVNEKRGSPLCNPVSLQESSSVRPDLTVRLEEAAAGVFDIYLRYARRFVPQHMRLVACPTSCKHHPHDPMYTCSLSLIGFWRLITHAGYFATCPALVSSLFPFPRVDKPPALRLKEGKCNDLLYLNLYDWRVVLELIYGWSVRRHGHHIVSLMCPDYFFRVIVLLYRCKESWKERQDGGEQDAGGDGVGVGVLRCDWHAASTSLESVSDEEVFAAYDDFTRRIREVRLLLRRSEGLPADGHVSTGSHQQPDTIDRGEEVKLLGDDVLQLLMLNECALRQLFESYSRSTTLTTRSTTWCDSSRRGVTVMLRLKQILSGGREHSFASTDRVNGMPYTEFRRLFFMIGVFPTLITEPLLQRAFVDALQTPLFCRIRMNPVDGTTKHEEKQALSTNDSTAKGPTEMTLLRQDAAERRKSSSHNDKRSVRQNAELSFLVFVEAFTRVALTVFSQCPEHDTREYPTAAAKVHALMCWINRSIELNLTREGDIMHHLGPYINNTTSHQYIVQYSQRPFPFFNISTTKSFSNSHENNDQHDKSSRNENNESTKSMGVSI</sequence>
<organism evidence="2">
    <name type="scientific">Trypanosoma congolense (strain IL3000)</name>
    <dbReference type="NCBI Taxonomy" id="1068625"/>
    <lineage>
        <taxon>Eukaryota</taxon>
        <taxon>Discoba</taxon>
        <taxon>Euglenozoa</taxon>
        <taxon>Kinetoplastea</taxon>
        <taxon>Metakinetoplastina</taxon>
        <taxon>Trypanosomatida</taxon>
        <taxon>Trypanosomatidae</taxon>
        <taxon>Trypanosoma</taxon>
        <taxon>Nannomonas</taxon>
    </lineage>
</organism>
<dbReference type="VEuPathDB" id="TriTrypDB:TcIL3000_9_2140"/>
<protein>
    <submittedName>
        <fullName evidence="2">Uncharacterized protein</fullName>
    </submittedName>
</protein>
<feature type="compositionally biased region" description="Basic and acidic residues" evidence="1">
    <location>
        <begin position="1228"/>
        <end position="1243"/>
    </location>
</feature>
<dbReference type="InterPro" id="IPR011042">
    <property type="entry name" value="6-blade_b-propeller_TolB-like"/>
</dbReference>
<accession>G0UTV3</accession>
<evidence type="ECO:0000256" key="1">
    <source>
        <dbReference type="SAM" id="MobiDB-lite"/>
    </source>
</evidence>
<proteinExistence type="predicted"/>
<dbReference type="EMBL" id="HE575322">
    <property type="protein sequence ID" value="CCC92817.1"/>
    <property type="molecule type" value="Genomic_DNA"/>
</dbReference>
<feature type="region of interest" description="Disordered" evidence="1">
    <location>
        <begin position="695"/>
        <end position="717"/>
    </location>
</feature>
<dbReference type="PANTHER" id="PTHR46388:SF2">
    <property type="entry name" value="NHL REPEAT-CONTAINING PROTEIN 2"/>
    <property type="match status" value="1"/>
</dbReference>
<dbReference type="PANTHER" id="PTHR46388">
    <property type="entry name" value="NHL REPEAT-CONTAINING PROTEIN 2"/>
    <property type="match status" value="1"/>
</dbReference>
<name>G0UTV3_TRYCI</name>
<feature type="compositionally biased region" description="Basic and acidic residues" evidence="1">
    <location>
        <begin position="695"/>
        <end position="708"/>
    </location>
</feature>
<feature type="region of interest" description="Disordered" evidence="1">
    <location>
        <begin position="1223"/>
        <end position="1252"/>
    </location>
</feature>
<feature type="region of interest" description="Disordered" evidence="1">
    <location>
        <begin position="1081"/>
        <end position="1101"/>
    </location>
</feature>
<dbReference type="AlphaFoldDB" id="G0UTV3"/>
<dbReference type="Gene3D" id="2.120.10.30">
    <property type="entry name" value="TolB, C-terminal domain"/>
    <property type="match status" value="1"/>
</dbReference>
<reference evidence="2" key="1">
    <citation type="journal article" date="2012" name="Proc. Natl. Acad. Sci. U.S.A.">
        <title>Antigenic diversity is generated by distinct evolutionary mechanisms in African trypanosome species.</title>
        <authorList>
            <person name="Jackson A.P."/>
            <person name="Berry A."/>
            <person name="Aslett M."/>
            <person name="Allison H.C."/>
            <person name="Burton P."/>
            <person name="Vavrova-Anderson J."/>
            <person name="Brown R."/>
            <person name="Browne H."/>
            <person name="Corton N."/>
            <person name="Hauser H."/>
            <person name="Gamble J."/>
            <person name="Gilderthorp R."/>
            <person name="Marcello L."/>
            <person name="McQuillan J."/>
            <person name="Otto T.D."/>
            <person name="Quail M.A."/>
            <person name="Sanders M.J."/>
            <person name="van Tonder A."/>
            <person name="Ginger M.L."/>
            <person name="Field M.C."/>
            <person name="Barry J.D."/>
            <person name="Hertz-Fowler C."/>
            <person name="Berriman M."/>
        </authorList>
    </citation>
    <scope>NUCLEOTIDE SEQUENCE</scope>
    <source>
        <strain evidence="2">IL3000</strain>
    </source>
</reference>
<feature type="compositionally biased region" description="Polar residues" evidence="1">
    <location>
        <begin position="1089"/>
        <end position="1098"/>
    </location>
</feature>
<evidence type="ECO:0000313" key="2">
    <source>
        <dbReference type="EMBL" id="CCC92817.1"/>
    </source>
</evidence>